<dbReference type="InterPro" id="IPR001839">
    <property type="entry name" value="TGF-b_C"/>
</dbReference>
<name>A0A8W8NP14_MAGGI</name>
<feature type="region of interest" description="Disordered" evidence="6">
    <location>
        <begin position="639"/>
        <end position="663"/>
    </location>
</feature>
<accession>A0A8W8NP14</accession>
<dbReference type="Pfam" id="PF00019">
    <property type="entry name" value="TGF_beta"/>
    <property type="match status" value="1"/>
</dbReference>
<evidence type="ECO:0008006" key="11">
    <source>
        <dbReference type="Google" id="ProtNLM"/>
    </source>
</evidence>
<comment type="subcellular location">
    <subcellularLocation>
        <location evidence="1">Secreted</location>
    </subcellularLocation>
</comment>
<evidence type="ECO:0000256" key="3">
    <source>
        <dbReference type="ARBA" id="ARBA00022525"/>
    </source>
</evidence>
<evidence type="ECO:0000256" key="1">
    <source>
        <dbReference type="ARBA" id="ARBA00004613"/>
    </source>
</evidence>
<dbReference type="PANTHER" id="PTHR45632">
    <property type="entry name" value="LD33804P"/>
    <property type="match status" value="1"/>
</dbReference>
<keyword evidence="2" id="KW-0880">Kelch repeat</keyword>
<feature type="domain" description="BTB" evidence="7">
    <location>
        <begin position="32"/>
        <end position="99"/>
    </location>
</feature>
<reference evidence="9" key="1">
    <citation type="submission" date="2022-08" db="UniProtKB">
        <authorList>
            <consortium name="EnsemblMetazoa"/>
        </authorList>
    </citation>
    <scope>IDENTIFICATION</scope>
    <source>
        <strain evidence="9">05x7-T-G4-1.051#20</strain>
    </source>
</reference>
<dbReference type="SMART" id="SM00875">
    <property type="entry name" value="BACK"/>
    <property type="match status" value="1"/>
</dbReference>
<evidence type="ECO:0000256" key="6">
    <source>
        <dbReference type="SAM" id="MobiDB-lite"/>
    </source>
</evidence>
<keyword evidence="10" id="KW-1185">Reference proteome</keyword>
<dbReference type="SUPFAM" id="SSF50965">
    <property type="entry name" value="Galactose oxidase, central domain"/>
    <property type="match status" value="1"/>
</dbReference>
<dbReference type="Gene3D" id="2.60.120.970">
    <property type="match status" value="1"/>
</dbReference>
<evidence type="ECO:0000259" key="7">
    <source>
        <dbReference type="PROSITE" id="PS50097"/>
    </source>
</evidence>
<proteinExistence type="inferred from homology"/>
<dbReference type="PROSITE" id="PS51362">
    <property type="entry name" value="TGF_BETA_2"/>
    <property type="match status" value="1"/>
</dbReference>
<dbReference type="EnsemblMetazoa" id="G706.2">
    <property type="protein sequence ID" value="G706.2:cds"/>
    <property type="gene ID" value="G706"/>
</dbReference>
<dbReference type="Pfam" id="PF01344">
    <property type="entry name" value="Kelch_1"/>
    <property type="match status" value="1"/>
</dbReference>
<dbReference type="PANTHER" id="PTHR45632:SF3">
    <property type="entry name" value="KELCH-LIKE PROTEIN 32"/>
    <property type="match status" value="1"/>
</dbReference>
<dbReference type="InterPro" id="IPR011705">
    <property type="entry name" value="BACK"/>
</dbReference>
<dbReference type="SUPFAM" id="SSF57501">
    <property type="entry name" value="Cystine-knot cytokines"/>
    <property type="match status" value="1"/>
</dbReference>
<dbReference type="PROSITE" id="PS50097">
    <property type="entry name" value="BTB"/>
    <property type="match status" value="1"/>
</dbReference>
<dbReference type="Gene3D" id="1.25.40.420">
    <property type="match status" value="1"/>
</dbReference>
<sequence>MATANDEHFISKSYTPQFMENLKHLLDSQLFCDISIQVSTETFQAHQVVLAAGGQYFRAMFASAMYDIENRCITLHDVAPSTFQSLLTFIYTGEIDITWDNCQDVLAAADMFGITCVVTECTTFLQKHLDSHNCVGIFQFADIHSCSELKSKAETFIHKHFVSTSQEEEYLELTENLVVELLQSEQLCVSSEKEVLQAALRWLLHDPQNRKLSVFNVLNHIRFPIISETELEECLEICGNLSIKIAVKKFSQDLISDRKLCNKLNLRLVKPHLVQPRKSARKNIYVIGGYFHAKGGRWSDIHTLETVEKFDTFSHEWETVPSLQYPRNHMGTSVVNGQIYVVGGENESLIYDLVERYDPISRQWSTAPPLTQPRCGHGLTSLGDCLYAFGGWVGMELGDTVEKFDPSTNEWVTVCKMPTLRFETAVTELDGLIYIIGGMDKDYGFGSELTIVESFNPVTKEWEVLAPMNTPRANASVATLNGYIYVMGGFNTRDGDLASVERFSPEENVWETMPDMNQKRTAPCSVSVNGLLYVMGGRQFFVRLDMFSCNETINSMECFDPILNRWYELPALPTPRCEAGAVVLYSFFLSELLWTDSSETEKRGNETTDELKTLKQQNATFNGSIDLIKNADNFTEESNISREQSSTSAALTVTPPGTNTTESITENTIEHHDTADKEEEQKAEERMHIEYIKRQLMAKLRLSSAPVSKSDASVLPLAELGRGFLQTQHDQGQKKYKPHHFYAKALQIYVIGNDETENCSYRKSAGCYYFDVNGKVPASDVQKAELWIYKLFYHRDPVVQTFVVSELGRTNRAERKVRPRNIINRFETKIKHGWLKIDVTETVVRWLQKPARNDGISILCKGCQRKNHKTIFSSKYDSMPFLAITTRKSHRSRRSKRSAPVACSLGYEGCCLAPLEINFDEIGWTGIIAPKKLNYAYCKGSCNDEIDAHSNHSKMVQEYRYSNVATDKERREMTPCCAPISFSAQSMLIRIDSTVIHQNIPNLIPTACGCL</sequence>
<dbReference type="Pfam" id="PF00688">
    <property type="entry name" value="TGFb_propeptide"/>
    <property type="match status" value="1"/>
</dbReference>
<evidence type="ECO:0000259" key="8">
    <source>
        <dbReference type="PROSITE" id="PS51362"/>
    </source>
</evidence>
<keyword evidence="5" id="KW-0339">Growth factor</keyword>
<dbReference type="GO" id="GO:0008083">
    <property type="term" value="F:growth factor activity"/>
    <property type="evidence" value="ECO:0007669"/>
    <property type="project" value="UniProtKB-KW"/>
</dbReference>
<dbReference type="Pfam" id="PF24681">
    <property type="entry name" value="Kelch_KLHDC2_KLHL20_DRC7"/>
    <property type="match status" value="1"/>
</dbReference>
<evidence type="ECO:0000256" key="2">
    <source>
        <dbReference type="ARBA" id="ARBA00022441"/>
    </source>
</evidence>
<dbReference type="Pfam" id="PF07707">
    <property type="entry name" value="BACK"/>
    <property type="match status" value="1"/>
</dbReference>
<evidence type="ECO:0000313" key="9">
    <source>
        <dbReference type="EnsemblMetazoa" id="G706.2:cds"/>
    </source>
</evidence>
<dbReference type="Pfam" id="PF00651">
    <property type="entry name" value="BTB"/>
    <property type="match status" value="1"/>
</dbReference>
<dbReference type="PRINTS" id="PR00501">
    <property type="entry name" value="KELCHREPEAT"/>
</dbReference>
<feature type="domain" description="TGF-beta family profile" evidence="8">
    <location>
        <begin position="891"/>
        <end position="1011"/>
    </location>
</feature>
<comment type="similarity">
    <text evidence="5">Belongs to the TGF-beta family.</text>
</comment>
<dbReference type="InterPro" id="IPR011043">
    <property type="entry name" value="Gal_Oxase/kelch_b-propeller"/>
</dbReference>
<feature type="compositionally biased region" description="Polar residues" evidence="6">
    <location>
        <begin position="639"/>
        <end position="657"/>
    </location>
</feature>
<dbReference type="SMART" id="SM00204">
    <property type="entry name" value="TGFB"/>
    <property type="match status" value="1"/>
</dbReference>
<dbReference type="Proteomes" id="UP000005408">
    <property type="component" value="Unassembled WGS sequence"/>
</dbReference>
<dbReference type="AlphaFoldDB" id="A0A8W8NP14"/>
<dbReference type="SMART" id="SM00225">
    <property type="entry name" value="BTB"/>
    <property type="match status" value="1"/>
</dbReference>
<dbReference type="GO" id="GO:0005576">
    <property type="term" value="C:extracellular region"/>
    <property type="evidence" value="ECO:0007669"/>
    <property type="project" value="UniProtKB-SubCell"/>
</dbReference>
<dbReference type="InterPro" id="IPR015915">
    <property type="entry name" value="Kelch-typ_b-propeller"/>
</dbReference>
<dbReference type="InterPro" id="IPR006652">
    <property type="entry name" value="Kelch_1"/>
</dbReference>
<dbReference type="Gene3D" id="2.120.10.80">
    <property type="entry name" value="Kelch-type beta propeller"/>
    <property type="match status" value="2"/>
</dbReference>
<organism evidence="9 10">
    <name type="scientific">Magallana gigas</name>
    <name type="common">Pacific oyster</name>
    <name type="synonym">Crassostrea gigas</name>
    <dbReference type="NCBI Taxonomy" id="29159"/>
    <lineage>
        <taxon>Eukaryota</taxon>
        <taxon>Metazoa</taxon>
        <taxon>Spiralia</taxon>
        <taxon>Lophotrochozoa</taxon>
        <taxon>Mollusca</taxon>
        <taxon>Bivalvia</taxon>
        <taxon>Autobranchia</taxon>
        <taxon>Pteriomorphia</taxon>
        <taxon>Ostreida</taxon>
        <taxon>Ostreoidea</taxon>
        <taxon>Ostreidae</taxon>
        <taxon>Magallana</taxon>
    </lineage>
</organism>
<dbReference type="Gene3D" id="2.10.90.10">
    <property type="entry name" value="Cystine-knot cytokines"/>
    <property type="match status" value="1"/>
</dbReference>
<keyword evidence="3" id="KW-0964">Secreted</keyword>
<dbReference type="InterPro" id="IPR000210">
    <property type="entry name" value="BTB/POZ_dom"/>
</dbReference>
<protein>
    <recommendedName>
        <fullName evidence="11">BTB domain-containing protein</fullName>
    </recommendedName>
</protein>
<dbReference type="SMART" id="SM00612">
    <property type="entry name" value="Kelch"/>
    <property type="match status" value="6"/>
</dbReference>
<dbReference type="InterPro" id="IPR011333">
    <property type="entry name" value="SKP1/BTB/POZ_sf"/>
</dbReference>
<dbReference type="InterPro" id="IPR001111">
    <property type="entry name" value="TGF-b_propeptide"/>
</dbReference>
<dbReference type="SUPFAM" id="SSF54695">
    <property type="entry name" value="POZ domain"/>
    <property type="match status" value="1"/>
</dbReference>
<dbReference type="InterPro" id="IPR029034">
    <property type="entry name" value="Cystine-knot_cytokine"/>
</dbReference>
<keyword evidence="4" id="KW-0677">Repeat</keyword>
<evidence type="ECO:0000256" key="5">
    <source>
        <dbReference type="RuleBase" id="RU000354"/>
    </source>
</evidence>
<evidence type="ECO:0000313" key="10">
    <source>
        <dbReference type="Proteomes" id="UP000005408"/>
    </source>
</evidence>
<dbReference type="Gene3D" id="3.30.710.10">
    <property type="entry name" value="Potassium Channel Kv1.1, Chain A"/>
    <property type="match status" value="1"/>
</dbReference>
<evidence type="ECO:0000256" key="4">
    <source>
        <dbReference type="ARBA" id="ARBA00022737"/>
    </source>
</evidence>
<dbReference type="FunFam" id="1.25.40.420:FF:000001">
    <property type="entry name" value="Kelch-like family member 12"/>
    <property type="match status" value="1"/>
</dbReference>
<dbReference type="CDD" id="cd08698">
    <property type="entry name" value="TGF_beta_SF"/>
    <property type="match status" value="1"/>
</dbReference>